<gene>
    <name evidence="7" type="ORF">AAG570_012317</name>
</gene>
<protein>
    <recommendedName>
        <fullName evidence="4 5">NTF2-related export protein</fullName>
    </recommendedName>
</protein>
<accession>A0ABD0YIP1</accession>
<dbReference type="GO" id="GO:0015031">
    <property type="term" value="P:protein transport"/>
    <property type="evidence" value="ECO:0007669"/>
    <property type="project" value="UniProtKB-KW"/>
</dbReference>
<dbReference type="InterPro" id="IPR018222">
    <property type="entry name" value="Nuclear_transport_factor_2_euk"/>
</dbReference>
<keyword evidence="3 5" id="KW-0539">Nucleus</keyword>
<dbReference type="GO" id="GO:0051028">
    <property type="term" value="P:mRNA transport"/>
    <property type="evidence" value="ECO:0007669"/>
    <property type="project" value="UniProtKB-UniRule"/>
</dbReference>
<evidence type="ECO:0000256" key="4">
    <source>
        <dbReference type="ARBA" id="ARBA00070836"/>
    </source>
</evidence>
<comment type="caution">
    <text evidence="7">The sequence shown here is derived from an EMBL/GenBank/DDBJ whole genome shotgun (WGS) entry which is preliminary data.</text>
</comment>
<name>A0ABD0YIP1_9HEMI</name>
<comment type="subcellular location">
    <subcellularLocation>
        <location evidence="5">Cytoplasm</location>
    </subcellularLocation>
    <subcellularLocation>
        <location evidence="5">Nucleus</location>
    </subcellularLocation>
</comment>
<evidence type="ECO:0000313" key="8">
    <source>
        <dbReference type="Proteomes" id="UP001558652"/>
    </source>
</evidence>
<evidence type="ECO:0000256" key="5">
    <source>
        <dbReference type="RuleBase" id="RU369002"/>
    </source>
</evidence>
<evidence type="ECO:0000256" key="3">
    <source>
        <dbReference type="ARBA" id="ARBA00023242"/>
    </source>
</evidence>
<dbReference type="GO" id="GO:0005634">
    <property type="term" value="C:nucleus"/>
    <property type="evidence" value="ECO:0007669"/>
    <property type="project" value="UniProtKB-SubCell"/>
</dbReference>
<organism evidence="7 8">
    <name type="scientific">Ranatra chinensis</name>
    <dbReference type="NCBI Taxonomy" id="642074"/>
    <lineage>
        <taxon>Eukaryota</taxon>
        <taxon>Metazoa</taxon>
        <taxon>Ecdysozoa</taxon>
        <taxon>Arthropoda</taxon>
        <taxon>Hexapoda</taxon>
        <taxon>Insecta</taxon>
        <taxon>Pterygota</taxon>
        <taxon>Neoptera</taxon>
        <taxon>Paraneoptera</taxon>
        <taxon>Hemiptera</taxon>
        <taxon>Heteroptera</taxon>
        <taxon>Panheteroptera</taxon>
        <taxon>Nepomorpha</taxon>
        <taxon>Nepidae</taxon>
        <taxon>Ranatrinae</taxon>
        <taxon>Ranatra</taxon>
    </lineage>
</organism>
<evidence type="ECO:0000256" key="1">
    <source>
        <dbReference type="ARBA" id="ARBA00022448"/>
    </source>
</evidence>
<evidence type="ECO:0000313" key="7">
    <source>
        <dbReference type="EMBL" id="KAL1131080.1"/>
    </source>
</evidence>
<dbReference type="InterPro" id="IPR002075">
    <property type="entry name" value="NTF2_dom"/>
</dbReference>
<dbReference type="EMBL" id="JBFDAA010000007">
    <property type="protein sequence ID" value="KAL1131080.1"/>
    <property type="molecule type" value="Genomic_DNA"/>
</dbReference>
<keyword evidence="8" id="KW-1185">Reference proteome</keyword>
<comment type="function">
    <text evidence="5">Has a role in nuclear-cytoplasmic transport of proteins and mRNAs.</text>
</comment>
<feature type="domain" description="NTF2" evidence="6">
    <location>
        <begin position="20"/>
        <end position="135"/>
    </location>
</feature>
<dbReference type="AlphaFoldDB" id="A0ABD0YIP1"/>
<dbReference type="CDD" id="cd00780">
    <property type="entry name" value="NTF2"/>
    <property type="match status" value="1"/>
</dbReference>
<dbReference type="Proteomes" id="UP001558652">
    <property type="component" value="Unassembled WGS sequence"/>
</dbReference>
<reference evidence="7 8" key="1">
    <citation type="submission" date="2024-07" db="EMBL/GenBank/DDBJ databases">
        <title>Chromosome-level genome assembly of the water stick insect Ranatra chinensis (Heteroptera: Nepidae).</title>
        <authorList>
            <person name="Liu X."/>
        </authorList>
    </citation>
    <scope>NUCLEOTIDE SEQUENCE [LARGE SCALE GENOMIC DNA]</scope>
    <source>
        <strain evidence="7">Cailab_2021Rc</strain>
        <tissue evidence="7">Muscle</tissue>
    </source>
</reference>
<dbReference type="InterPro" id="IPR045875">
    <property type="entry name" value="NTF2"/>
</dbReference>
<dbReference type="Pfam" id="PF02136">
    <property type="entry name" value="NTF2"/>
    <property type="match status" value="1"/>
</dbReference>
<keyword evidence="5" id="KW-0963">Cytoplasm</keyword>
<dbReference type="FunFam" id="3.10.450.50:FF:000006">
    <property type="entry name" value="NTF2-related export protein 2 isoform 1"/>
    <property type="match status" value="1"/>
</dbReference>
<proteinExistence type="predicted"/>
<keyword evidence="1 5" id="KW-0813">Transport</keyword>
<dbReference type="GO" id="GO:0006913">
    <property type="term" value="P:nucleocytoplasmic transport"/>
    <property type="evidence" value="ECO:0007669"/>
    <property type="project" value="UniProtKB-UniRule"/>
</dbReference>
<evidence type="ECO:0000259" key="6">
    <source>
        <dbReference type="PROSITE" id="PS50177"/>
    </source>
</evidence>
<dbReference type="SUPFAM" id="SSF54427">
    <property type="entry name" value="NTF2-like"/>
    <property type="match status" value="1"/>
</dbReference>
<evidence type="ECO:0000256" key="2">
    <source>
        <dbReference type="ARBA" id="ARBA00022927"/>
    </source>
</evidence>
<sequence length="140" mass="16345">IYTLFLQQDFKSQIDQACRTAEDFTKHYYENLDKRRHLIQRMYMDTGVLVWNGNGTTGKEAIGKFLMELPVSEHTLNTLDSQRILDSAVLRKLAFLIKVTGIVKFHGKTTKTFTQVFMITNQDDKWKIVSDCYRFIESVP</sequence>
<dbReference type="Gene3D" id="3.10.450.50">
    <property type="match status" value="1"/>
</dbReference>
<keyword evidence="2 5" id="KW-0653">Protein transport</keyword>
<dbReference type="GO" id="GO:0005737">
    <property type="term" value="C:cytoplasm"/>
    <property type="evidence" value="ECO:0007669"/>
    <property type="project" value="UniProtKB-SubCell"/>
</dbReference>
<dbReference type="InterPro" id="IPR032710">
    <property type="entry name" value="NTF2-like_dom_sf"/>
</dbReference>
<dbReference type="PANTHER" id="PTHR12612">
    <property type="entry name" value="NUCLEAR TRANSPORT FACTOR 2"/>
    <property type="match status" value="1"/>
</dbReference>
<dbReference type="PROSITE" id="PS50177">
    <property type="entry name" value="NTF2_DOMAIN"/>
    <property type="match status" value="1"/>
</dbReference>
<feature type="non-terminal residue" evidence="7">
    <location>
        <position position="1"/>
    </location>
</feature>